<evidence type="ECO:0000259" key="6">
    <source>
        <dbReference type="Pfam" id="PF12698"/>
    </source>
</evidence>
<dbReference type="EMBL" id="BAAAHQ010000035">
    <property type="protein sequence ID" value="GAA0942888.1"/>
    <property type="molecule type" value="Genomic_DNA"/>
</dbReference>
<feature type="transmembrane region" description="Helical" evidence="5">
    <location>
        <begin position="20"/>
        <end position="38"/>
    </location>
</feature>
<evidence type="ECO:0000313" key="8">
    <source>
        <dbReference type="Proteomes" id="UP001501578"/>
    </source>
</evidence>
<feature type="domain" description="ABC-2 type transporter transmembrane" evidence="6">
    <location>
        <begin position="21"/>
        <end position="346"/>
    </location>
</feature>
<feature type="transmembrane region" description="Helical" evidence="5">
    <location>
        <begin position="150"/>
        <end position="174"/>
    </location>
</feature>
<feature type="transmembrane region" description="Helical" evidence="5">
    <location>
        <begin position="195"/>
        <end position="225"/>
    </location>
</feature>
<dbReference type="PANTHER" id="PTHR43471:SF3">
    <property type="entry name" value="ABC TRANSPORTER PERMEASE PROTEIN NATB"/>
    <property type="match status" value="1"/>
</dbReference>
<comment type="subcellular location">
    <subcellularLocation>
        <location evidence="1">Membrane</location>
        <topology evidence="1">Multi-pass membrane protein</topology>
    </subcellularLocation>
</comment>
<evidence type="ECO:0000313" key="7">
    <source>
        <dbReference type="EMBL" id="GAA0942888.1"/>
    </source>
</evidence>
<gene>
    <name evidence="7" type="ORF">GCM10009560_55850</name>
</gene>
<accession>A0ABP4AXN8</accession>
<protein>
    <submittedName>
        <fullName evidence="7">ABC transporter permease</fullName>
    </submittedName>
</protein>
<dbReference type="RefSeq" id="WP_343953055.1">
    <property type="nucleotide sequence ID" value="NZ_BAAAHQ010000035.1"/>
</dbReference>
<sequence>MNSLMLVARREITTQVRSRAFVIGLLVTVVLMGALAFAPKLFGGPDSYRLGTVGTAQLPLKAAAPDTEFEWRSFADRQAATKALLDGDLDAVLVAGDKVLTDGEIDSQLGVLLQSVNREVKLGAAGVQIPPLAMESVGGDARYESARSGIAFVLIMVLFLMLFGQAMMVAMGVVEEKGSRIVEILFASLRPWQLLGGKIVGLGVVGMINLVVTLAAGLIAAFASGLAADFPPGMTSIVIWVLVWFVLGYAFFATMAAALASLVSRQEEVGNVLTPMTMLLMAPYLISFYAMNEPTSVFAQVISILPPFSSMVMPVRLASTEVPLWEVGLAAVLMAAAVVVMLSIGAKVYERAVIRTGARVKLVDVLRSK</sequence>
<feature type="transmembrane region" description="Helical" evidence="5">
    <location>
        <begin position="237"/>
        <end position="260"/>
    </location>
</feature>
<evidence type="ECO:0000256" key="1">
    <source>
        <dbReference type="ARBA" id="ARBA00004141"/>
    </source>
</evidence>
<dbReference type="Proteomes" id="UP001501578">
    <property type="component" value="Unassembled WGS sequence"/>
</dbReference>
<organism evidence="7 8">
    <name type="scientific">Nonomuraea longicatena</name>
    <dbReference type="NCBI Taxonomy" id="83682"/>
    <lineage>
        <taxon>Bacteria</taxon>
        <taxon>Bacillati</taxon>
        <taxon>Actinomycetota</taxon>
        <taxon>Actinomycetes</taxon>
        <taxon>Streptosporangiales</taxon>
        <taxon>Streptosporangiaceae</taxon>
        <taxon>Nonomuraea</taxon>
    </lineage>
</organism>
<evidence type="ECO:0000256" key="3">
    <source>
        <dbReference type="ARBA" id="ARBA00022989"/>
    </source>
</evidence>
<keyword evidence="4 5" id="KW-0472">Membrane</keyword>
<feature type="transmembrane region" description="Helical" evidence="5">
    <location>
        <begin position="272"/>
        <end position="291"/>
    </location>
</feature>
<dbReference type="PANTHER" id="PTHR43471">
    <property type="entry name" value="ABC TRANSPORTER PERMEASE"/>
    <property type="match status" value="1"/>
</dbReference>
<feature type="transmembrane region" description="Helical" evidence="5">
    <location>
        <begin position="327"/>
        <end position="346"/>
    </location>
</feature>
<comment type="caution">
    <text evidence="7">The sequence shown here is derived from an EMBL/GenBank/DDBJ whole genome shotgun (WGS) entry which is preliminary data.</text>
</comment>
<keyword evidence="8" id="KW-1185">Reference proteome</keyword>
<reference evidence="8" key="1">
    <citation type="journal article" date="2019" name="Int. J. Syst. Evol. Microbiol.">
        <title>The Global Catalogue of Microorganisms (GCM) 10K type strain sequencing project: providing services to taxonomists for standard genome sequencing and annotation.</title>
        <authorList>
            <consortium name="The Broad Institute Genomics Platform"/>
            <consortium name="The Broad Institute Genome Sequencing Center for Infectious Disease"/>
            <person name="Wu L."/>
            <person name="Ma J."/>
        </authorList>
    </citation>
    <scope>NUCLEOTIDE SEQUENCE [LARGE SCALE GENOMIC DNA]</scope>
    <source>
        <strain evidence="8">JCM 11136</strain>
    </source>
</reference>
<keyword evidence="2 5" id="KW-0812">Transmembrane</keyword>
<dbReference type="Pfam" id="PF12698">
    <property type="entry name" value="ABC2_membrane_3"/>
    <property type="match status" value="1"/>
</dbReference>
<name>A0ABP4AXN8_9ACTN</name>
<evidence type="ECO:0000256" key="5">
    <source>
        <dbReference type="SAM" id="Phobius"/>
    </source>
</evidence>
<dbReference type="InterPro" id="IPR013525">
    <property type="entry name" value="ABC2_TM"/>
</dbReference>
<evidence type="ECO:0000256" key="2">
    <source>
        <dbReference type="ARBA" id="ARBA00022692"/>
    </source>
</evidence>
<proteinExistence type="predicted"/>
<evidence type="ECO:0000256" key="4">
    <source>
        <dbReference type="ARBA" id="ARBA00023136"/>
    </source>
</evidence>
<keyword evidence="3 5" id="KW-1133">Transmembrane helix</keyword>